<dbReference type="Pfam" id="PF20684">
    <property type="entry name" value="Fung_rhodopsin"/>
    <property type="match status" value="1"/>
</dbReference>
<reference evidence="9 10" key="1">
    <citation type="submission" date="2018-05" db="EMBL/GenBank/DDBJ databases">
        <title>Draft genome sequence of Scytalidium lignicola DSM 105466, a ubiquitous saprotrophic fungus.</title>
        <authorList>
            <person name="Buettner E."/>
            <person name="Gebauer A.M."/>
            <person name="Hofrichter M."/>
            <person name="Liers C."/>
            <person name="Kellner H."/>
        </authorList>
    </citation>
    <scope>NUCLEOTIDE SEQUENCE [LARGE SCALE GENOMIC DNA]</scope>
    <source>
        <strain evidence="9 10">DSM 105466</strain>
    </source>
</reference>
<dbReference type="AlphaFoldDB" id="A0A3E2GTH3"/>
<evidence type="ECO:0000256" key="1">
    <source>
        <dbReference type="ARBA" id="ARBA00004141"/>
    </source>
</evidence>
<evidence type="ECO:0000256" key="3">
    <source>
        <dbReference type="ARBA" id="ARBA00022989"/>
    </source>
</evidence>
<feature type="region of interest" description="Disordered" evidence="6">
    <location>
        <begin position="365"/>
        <end position="389"/>
    </location>
</feature>
<evidence type="ECO:0000256" key="5">
    <source>
        <dbReference type="ARBA" id="ARBA00038359"/>
    </source>
</evidence>
<evidence type="ECO:0000256" key="4">
    <source>
        <dbReference type="ARBA" id="ARBA00023136"/>
    </source>
</evidence>
<feature type="region of interest" description="Disordered" evidence="6">
    <location>
        <begin position="271"/>
        <end position="315"/>
    </location>
</feature>
<accession>A0A3E2GTH3</accession>
<gene>
    <name evidence="9" type="ORF">B7463_g11990</name>
</gene>
<feature type="compositionally biased region" description="Basic and acidic residues" evidence="6">
    <location>
        <begin position="377"/>
        <end position="389"/>
    </location>
</feature>
<evidence type="ECO:0000313" key="9">
    <source>
        <dbReference type="EMBL" id="RFU24348.1"/>
    </source>
</evidence>
<organism evidence="9 10">
    <name type="scientific">Scytalidium lignicola</name>
    <name type="common">Hyphomycete</name>
    <dbReference type="NCBI Taxonomy" id="5539"/>
    <lineage>
        <taxon>Eukaryota</taxon>
        <taxon>Fungi</taxon>
        <taxon>Dikarya</taxon>
        <taxon>Ascomycota</taxon>
        <taxon>Pezizomycotina</taxon>
        <taxon>Leotiomycetes</taxon>
        <taxon>Leotiomycetes incertae sedis</taxon>
        <taxon>Scytalidium</taxon>
    </lineage>
</organism>
<protein>
    <recommendedName>
        <fullName evidence="8">Rhodopsin domain-containing protein</fullName>
    </recommendedName>
</protein>
<evidence type="ECO:0000259" key="8">
    <source>
        <dbReference type="Pfam" id="PF20684"/>
    </source>
</evidence>
<dbReference type="Proteomes" id="UP000258309">
    <property type="component" value="Unassembled WGS sequence"/>
</dbReference>
<dbReference type="OrthoDB" id="3903189at2759"/>
<evidence type="ECO:0000256" key="2">
    <source>
        <dbReference type="ARBA" id="ARBA00022692"/>
    </source>
</evidence>
<comment type="subcellular location">
    <subcellularLocation>
        <location evidence="1">Membrane</location>
        <topology evidence="1">Multi-pass membrane protein</topology>
    </subcellularLocation>
</comment>
<dbReference type="STRING" id="5539.A0A3E2GTH3"/>
<dbReference type="PANTHER" id="PTHR33048:SF166">
    <property type="entry name" value="PTH11-LIKE INTEGRAL MEMBRANE PROTEIN"/>
    <property type="match status" value="1"/>
</dbReference>
<feature type="transmembrane region" description="Helical" evidence="7">
    <location>
        <begin position="43"/>
        <end position="67"/>
    </location>
</feature>
<feature type="non-terminal residue" evidence="9">
    <location>
        <position position="1"/>
    </location>
</feature>
<keyword evidence="10" id="KW-1185">Reference proteome</keyword>
<dbReference type="InterPro" id="IPR052337">
    <property type="entry name" value="SAT4-like"/>
</dbReference>
<feature type="transmembrane region" description="Helical" evidence="7">
    <location>
        <begin position="173"/>
        <end position="200"/>
    </location>
</feature>
<name>A0A3E2GTH3_SCYLI</name>
<sequence length="389" mass="44423">MALSADTVQTLAIMWAFTWLAISIMALRLILRKVRAQKFEVSDYITMACIFFIIARCATIHVVLIWGSNNIAQSVRLHHVFTPKEIYQREIGSKLTLVNRTFYNSYIWLQKCVVMCLYKRVLGVLPWAERVMKVYWLILGATYIVIQVVTFTDCRPLHLYWQVVPDPGTCSEALGQLIIIGALNIFTDVLLIVLPIPVLAGIRQTVWAKLRLLSLFSLGFFLVAITVIRLPINFSHGFQQVNRTTWASVESLTAAIVANFPTLYILRNRSPTRRPTHESPRSPPESRSEDGNSTLNLRRPSHKWSRGRITREPTDEWPDKKTILVTKSVDLDMGGPGHLSRTLDGEDLLERWDKRARNLRGRDDGGHYMAQWNKKSGGSEEHLTKNLTI</sequence>
<dbReference type="InterPro" id="IPR049326">
    <property type="entry name" value="Rhodopsin_dom_fungi"/>
</dbReference>
<feature type="transmembrane region" description="Helical" evidence="7">
    <location>
        <begin position="134"/>
        <end position="153"/>
    </location>
</feature>
<keyword evidence="2 7" id="KW-0812">Transmembrane</keyword>
<proteinExistence type="inferred from homology"/>
<keyword evidence="4 7" id="KW-0472">Membrane</keyword>
<dbReference type="OMA" id="IWGTNNM"/>
<dbReference type="PANTHER" id="PTHR33048">
    <property type="entry name" value="PTH11-LIKE INTEGRAL MEMBRANE PROTEIN (AFU_ORTHOLOGUE AFUA_5G11245)"/>
    <property type="match status" value="1"/>
</dbReference>
<feature type="compositionally biased region" description="Basic and acidic residues" evidence="6">
    <location>
        <begin position="275"/>
        <end position="290"/>
    </location>
</feature>
<dbReference type="EMBL" id="NCSJ02000462">
    <property type="protein sequence ID" value="RFU24348.1"/>
    <property type="molecule type" value="Genomic_DNA"/>
</dbReference>
<feature type="compositionally biased region" description="Basic residues" evidence="6">
    <location>
        <begin position="299"/>
        <end position="308"/>
    </location>
</feature>
<dbReference type="GO" id="GO:0016020">
    <property type="term" value="C:membrane"/>
    <property type="evidence" value="ECO:0007669"/>
    <property type="project" value="UniProtKB-SubCell"/>
</dbReference>
<evidence type="ECO:0000256" key="7">
    <source>
        <dbReference type="SAM" id="Phobius"/>
    </source>
</evidence>
<feature type="non-terminal residue" evidence="9">
    <location>
        <position position="389"/>
    </location>
</feature>
<feature type="domain" description="Rhodopsin" evidence="8">
    <location>
        <begin position="27"/>
        <end position="266"/>
    </location>
</feature>
<feature type="transmembrane region" description="Helical" evidence="7">
    <location>
        <begin position="244"/>
        <end position="266"/>
    </location>
</feature>
<keyword evidence="3 7" id="KW-1133">Transmembrane helix</keyword>
<comment type="similarity">
    <text evidence="5">Belongs to the SAT4 family.</text>
</comment>
<evidence type="ECO:0000313" key="10">
    <source>
        <dbReference type="Proteomes" id="UP000258309"/>
    </source>
</evidence>
<feature type="transmembrane region" description="Helical" evidence="7">
    <location>
        <begin position="212"/>
        <end position="232"/>
    </location>
</feature>
<feature type="transmembrane region" description="Helical" evidence="7">
    <location>
        <begin position="12"/>
        <end position="31"/>
    </location>
</feature>
<comment type="caution">
    <text evidence="9">The sequence shown here is derived from an EMBL/GenBank/DDBJ whole genome shotgun (WGS) entry which is preliminary data.</text>
</comment>
<evidence type="ECO:0000256" key="6">
    <source>
        <dbReference type="SAM" id="MobiDB-lite"/>
    </source>
</evidence>